<dbReference type="VEuPathDB" id="VectorBase:BGLAX_051830"/>
<evidence type="ECO:0008006" key="4">
    <source>
        <dbReference type="Google" id="ProtNLM"/>
    </source>
</evidence>
<dbReference type="VEuPathDB" id="VectorBase:BGLAX_046308"/>
<gene>
    <name evidence="2" type="primary">106068392</name>
</gene>
<dbReference type="EnsemblMetazoa" id="BGLB008117-RC">
    <property type="protein sequence ID" value="BGLB008117-PC"/>
    <property type="gene ID" value="BGLB008117"/>
</dbReference>
<dbReference type="RefSeq" id="XP_013083191.2">
    <property type="nucleotide sequence ID" value="XM_013227737.2"/>
</dbReference>
<dbReference type="STRING" id="6526.A0A2C9JU33"/>
<dbReference type="EnsemblMetazoa" id="BGLB008117-RB">
    <property type="protein sequence ID" value="BGLB008117-PB"/>
    <property type="gene ID" value="BGLB008117"/>
</dbReference>
<dbReference type="RefSeq" id="XP_013083190.2">
    <property type="nucleotide sequence ID" value="XM_013227736.2"/>
</dbReference>
<dbReference type="InterPro" id="IPR009003">
    <property type="entry name" value="Peptidase_S1_PA"/>
</dbReference>
<evidence type="ECO:0000313" key="2">
    <source>
        <dbReference type="EnsemblMetazoa" id="BGLB008117-PC"/>
    </source>
</evidence>
<evidence type="ECO:0000313" key="3">
    <source>
        <dbReference type="Proteomes" id="UP000076420"/>
    </source>
</evidence>
<name>A0A2C9JU33_BIOGL</name>
<dbReference type="VEuPathDB" id="VectorBase:BGLB008117"/>
<dbReference type="AlphaFoldDB" id="A0A2C9JU33"/>
<evidence type="ECO:0000256" key="1">
    <source>
        <dbReference type="SAM" id="MobiDB-lite"/>
    </source>
</evidence>
<dbReference type="SUPFAM" id="SSF50494">
    <property type="entry name" value="Trypsin-like serine proteases"/>
    <property type="match status" value="1"/>
</dbReference>
<sequence>MVTCPTLHSDYFTYDDFIQKKYFPKLPKEITEDDRQKFHIFLNCMSDLTGIILLKKKAAVKNLWEYAGTGFIAKIERQRHCPTERVPTNSPYAIVTITSAYHTFNDYREGTKEKFEAVNDIWNKMTTCFVLDHNHRDGNEDDDSANDTQHHDSDNRSGSSQEGDAEKSNKSSQEGDPDNGSKSSQEDDPDNGSKSSQEDDSDKGSKSSQEDDSGSKSSQEDDSDKGSKSSQEDDSDKGSKSSQEDDSDKGSKSSQEDDSDKGSKSSQEDDADKSSISSDGISLDHIDFTNKLIGDRLIETDKDLEFENDWCAFECVVDDPELIEKLENLVKKYQKLMAELYKKSQEQMYRDVNLVVIFGHPHQWAKRMSVGKTRDFASAPKRKILKEVRSNQIWCRYSYDNATCKGSSGSPIFIWGQPISGLGYWFGHPHNHSGNQIDEYEGVYIGKSTIGVEHIV</sequence>
<protein>
    <recommendedName>
        <fullName evidence="4">Peptidase S1 domain-containing protein</fullName>
    </recommendedName>
</protein>
<organism evidence="2 3">
    <name type="scientific">Biomphalaria glabrata</name>
    <name type="common">Bloodfluke planorb</name>
    <name type="synonym">Freshwater snail</name>
    <dbReference type="NCBI Taxonomy" id="6526"/>
    <lineage>
        <taxon>Eukaryota</taxon>
        <taxon>Metazoa</taxon>
        <taxon>Spiralia</taxon>
        <taxon>Lophotrochozoa</taxon>
        <taxon>Mollusca</taxon>
        <taxon>Gastropoda</taxon>
        <taxon>Heterobranchia</taxon>
        <taxon>Euthyneura</taxon>
        <taxon>Panpulmonata</taxon>
        <taxon>Hygrophila</taxon>
        <taxon>Lymnaeoidea</taxon>
        <taxon>Planorbidae</taxon>
        <taxon>Biomphalaria</taxon>
    </lineage>
</organism>
<dbReference type="KEGG" id="bgt:106068392"/>
<dbReference type="Proteomes" id="UP000076420">
    <property type="component" value="Unassembled WGS sequence"/>
</dbReference>
<feature type="compositionally biased region" description="Basic and acidic residues" evidence="1">
    <location>
        <begin position="224"/>
        <end position="267"/>
    </location>
</feature>
<accession>A0A2C9JU33</accession>
<reference evidence="2" key="1">
    <citation type="submission" date="2020-05" db="UniProtKB">
        <authorList>
            <consortium name="EnsemblMetazoa"/>
        </authorList>
    </citation>
    <scope>IDENTIFICATION</scope>
    <source>
        <strain evidence="2">BB02</strain>
    </source>
</reference>
<dbReference type="OrthoDB" id="10403954at2759"/>
<proteinExistence type="predicted"/>
<feature type="region of interest" description="Disordered" evidence="1">
    <location>
        <begin position="137"/>
        <end position="281"/>
    </location>
</feature>